<dbReference type="Gene3D" id="2.60.120.10">
    <property type="entry name" value="Jelly Rolls"/>
    <property type="match status" value="2"/>
</dbReference>
<dbReference type="Pfam" id="PF05962">
    <property type="entry name" value="HutD"/>
    <property type="match status" value="1"/>
</dbReference>
<evidence type="ECO:0000313" key="2">
    <source>
        <dbReference type="Proteomes" id="UP000250579"/>
    </source>
</evidence>
<dbReference type="CDD" id="cd20293">
    <property type="entry name" value="cupin_HutD_N"/>
    <property type="match status" value="1"/>
</dbReference>
<dbReference type="RefSeq" id="WP_208693741.1">
    <property type="nucleotide sequence ID" value="NZ_CP022198.1"/>
</dbReference>
<dbReference type="SUPFAM" id="SSF51182">
    <property type="entry name" value="RmlC-like cupins"/>
    <property type="match status" value="1"/>
</dbReference>
<proteinExistence type="predicted"/>
<dbReference type="AlphaFoldDB" id="A0A2Z5A4T5"/>
<dbReference type="EMBL" id="CP022198">
    <property type="protein sequence ID" value="AXA65119.1"/>
    <property type="molecule type" value="Genomic_DNA"/>
</dbReference>
<sequence length="179" mass="19400">MPWRNGLGTTLEIARDTPASSADFGWRLSLADVAQSGAFSPFAGLTRIISVIEGAGMRLHIDGVPTQALARWKPYVFSGAAQVSCELLDGPIRDLNLIYRADRYRAELDWVSVDGALPLAYAEAQVLFCGEGSLKVRHEQERICLGPLDALRSAPPPMPSELTIQGTGQLCVIRLHTLA</sequence>
<dbReference type="InterPro" id="IPR011051">
    <property type="entry name" value="RmlC_Cupin_sf"/>
</dbReference>
<dbReference type="PANTHER" id="PTHR37943:SF1">
    <property type="entry name" value="PROTEIN VES"/>
    <property type="match status" value="1"/>
</dbReference>
<name>A0A2Z5A4T5_9PSED</name>
<dbReference type="PANTHER" id="PTHR37943">
    <property type="entry name" value="PROTEIN VES"/>
    <property type="match status" value="1"/>
</dbReference>
<protein>
    <recommendedName>
        <fullName evidence="3">HutD family protein</fullName>
    </recommendedName>
</protein>
<dbReference type="InterPro" id="IPR010282">
    <property type="entry name" value="Uncharacterised_HutD/Ves"/>
</dbReference>
<evidence type="ECO:0000313" key="1">
    <source>
        <dbReference type="EMBL" id="AXA65119.1"/>
    </source>
</evidence>
<accession>A0A2Z5A4T5</accession>
<dbReference type="Proteomes" id="UP000250579">
    <property type="component" value="Chromosome"/>
</dbReference>
<organism evidence="1 2">
    <name type="scientific">Pseudomonas oryzihabitans</name>
    <dbReference type="NCBI Taxonomy" id="47885"/>
    <lineage>
        <taxon>Bacteria</taxon>
        <taxon>Pseudomonadati</taxon>
        <taxon>Pseudomonadota</taxon>
        <taxon>Gammaproteobacteria</taxon>
        <taxon>Pseudomonadales</taxon>
        <taxon>Pseudomonadaceae</taxon>
        <taxon>Pseudomonas</taxon>
    </lineage>
</organism>
<gene>
    <name evidence="1" type="ORF">CE139_04640</name>
</gene>
<dbReference type="InterPro" id="IPR014710">
    <property type="entry name" value="RmlC-like_jellyroll"/>
</dbReference>
<evidence type="ECO:0008006" key="3">
    <source>
        <dbReference type="Google" id="ProtNLM"/>
    </source>
</evidence>
<reference evidence="1 2" key="1">
    <citation type="submission" date="2017-06" db="EMBL/GenBank/DDBJ databases">
        <title>Evolution towards high GC content and high-temperature stress adaptation in endophytic Pseudomonas oryzihabitans impacted its plant-growth promoting traits.</title>
        <authorList>
            <person name="Nascimento F.X."/>
        </authorList>
    </citation>
    <scope>NUCLEOTIDE SEQUENCE [LARGE SCALE GENOMIC DNA]</scope>
    <source>
        <strain evidence="1 2">MS8</strain>
    </source>
</reference>